<dbReference type="InterPro" id="IPR000032">
    <property type="entry name" value="HPr-like"/>
</dbReference>
<evidence type="ECO:0000256" key="1">
    <source>
        <dbReference type="ARBA" id="ARBA00004496"/>
    </source>
</evidence>
<evidence type="ECO:0000313" key="6">
    <source>
        <dbReference type="Proteomes" id="UP000199475"/>
    </source>
</evidence>
<dbReference type="Pfam" id="PF00381">
    <property type="entry name" value="PTS-HPr"/>
    <property type="match status" value="1"/>
</dbReference>
<dbReference type="EMBL" id="FNGP01000003">
    <property type="protein sequence ID" value="SDL49387.1"/>
    <property type="molecule type" value="Genomic_DNA"/>
</dbReference>
<evidence type="ECO:0000256" key="2">
    <source>
        <dbReference type="ARBA" id="ARBA00022490"/>
    </source>
</evidence>
<dbReference type="InterPro" id="IPR050399">
    <property type="entry name" value="HPr"/>
</dbReference>
<gene>
    <name evidence="5" type="ORF">SAMN04488242_1649</name>
</gene>
<organism evidence="5 6">
    <name type="scientific">Tessaracoccus oleiagri</name>
    <dbReference type="NCBI Taxonomy" id="686624"/>
    <lineage>
        <taxon>Bacteria</taxon>
        <taxon>Bacillati</taxon>
        <taxon>Actinomycetota</taxon>
        <taxon>Actinomycetes</taxon>
        <taxon>Propionibacteriales</taxon>
        <taxon>Propionibacteriaceae</taxon>
        <taxon>Tessaracoccus</taxon>
    </lineage>
</organism>
<evidence type="ECO:0000313" key="5">
    <source>
        <dbReference type="EMBL" id="SDL49387.1"/>
    </source>
</evidence>
<protein>
    <submittedName>
        <fullName evidence="5">Phosphocarrier protein</fullName>
    </submittedName>
</protein>
<feature type="domain" description="HPr" evidence="4">
    <location>
        <begin position="1"/>
        <end position="85"/>
    </location>
</feature>
<dbReference type="NCBIfam" id="TIGR01003">
    <property type="entry name" value="PTS_HPr_family"/>
    <property type="match status" value="1"/>
</dbReference>
<name>A0A1G9KIQ9_9ACTN</name>
<dbReference type="SUPFAM" id="SSF55594">
    <property type="entry name" value="HPr-like"/>
    <property type="match status" value="1"/>
</dbReference>
<dbReference type="Gene3D" id="3.30.1340.10">
    <property type="entry name" value="HPr-like"/>
    <property type="match status" value="1"/>
</dbReference>
<accession>A0A1G9KIQ9</accession>
<reference evidence="5 6" key="1">
    <citation type="submission" date="2016-10" db="EMBL/GenBank/DDBJ databases">
        <authorList>
            <person name="de Groot N.N."/>
        </authorList>
    </citation>
    <scope>NUCLEOTIDE SEQUENCE [LARGE SCALE GENOMIC DNA]</scope>
    <source>
        <strain evidence="5 6">CGMCC 1.9159</strain>
    </source>
</reference>
<keyword evidence="6" id="KW-1185">Reference proteome</keyword>
<dbReference type="STRING" id="686624.SAMN04488242_1649"/>
<evidence type="ECO:0000256" key="3">
    <source>
        <dbReference type="ARBA" id="ARBA00022683"/>
    </source>
</evidence>
<keyword evidence="2" id="KW-0963">Cytoplasm</keyword>
<dbReference type="Proteomes" id="UP000199475">
    <property type="component" value="Unassembled WGS sequence"/>
</dbReference>
<dbReference type="PANTHER" id="PTHR33705:SF2">
    <property type="entry name" value="PHOSPHOCARRIER PROTEIN NPR"/>
    <property type="match status" value="1"/>
</dbReference>
<comment type="subcellular location">
    <subcellularLocation>
        <location evidence="1">Cytoplasm</location>
    </subcellularLocation>
</comment>
<dbReference type="PROSITE" id="PS51350">
    <property type="entry name" value="PTS_HPR_DOM"/>
    <property type="match status" value="1"/>
</dbReference>
<dbReference type="RefSeq" id="WP_093250935.1">
    <property type="nucleotide sequence ID" value="NZ_FNGP01000003.1"/>
</dbReference>
<evidence type="ECO:0000259" key="4">
    <source>
        <dbReference type="PROSITE" id="PS51350"/>
    </source>
</evidence>
<dbReference type="PRINTS" id="PR00107">
    <property type="entry name" value="PHOSPHOCPHPR"/>
</dbReference>
<dbReference type="AlphaFoldDB" id="A0A1G9KIQ9"/>
<dbReference type="CDD" id="cd00367">
    <property type="entry name" value="PTS-HPr_like"/>
    <property type="match status" value="1"/>
</dbReference>
<dbReference type="InterPro" id="IPR035895">
    <property type="entry name" value="HPr-like_sf"/>
</dbReference>
<dbReference type="PANTHER" id="PTHR33705">
    <property type="entry name" value="PHOSPHOCARRIER PROTEIN HPR"/>
    <property type="match status" value="1"/>
</dbReference>
<sequence>MARKKVAVGSTIGLHARPARIIAEAAQKFTDSVLLTFNGQSVVAGSPLLIMSLGAEHGAEVTVSSENETATETIAALLAQDLDDED</sequence>
<dbReference type="GO" id="GO:0005737">
    <property type="term" value="C:cytoplasm"/>
    <property type="evidence" value="ECO:0007669"/>
    <property type="project" value="UniProtKB-SubCell"/>
</dbReference>
<dbReference type="GO" id="GO:0009401">
    <property type="term" value="P:phosphoenolpyruvate-dependent sugar phosphotransferase system"/>
    <property type="evidence" value="ECO:0007669"/>
    <property type="project" value="UniProtKB-KW"/>
</dbReference>
<proteinExistence type="predicted"/>
<dbReference type="OrthoDB" id="9809047at2"/>
<keyword evidence="3" id="KW-0598">Phosphotransferase system</keyword>